<sequence>MRPNDLLNLNLINFSTLYASLKSSYTPERKDLIDILIEILLCLPNKAEITATLVNQMCKNDHLFRINFVQHFSERTIENENELICLCLALQHLECKESEFFDQVLDKYFKGWNKFIEYLKDSKLEIKKKQEEKTDQSLYIDNLDEQNTQILFDEKSYSYLNWEIIKINDINLQERISNNINNDVSITTELCKIIIKNTKCNPQECYNQLASFLNENNIIDLVKAFGKIDAEELHVIFLLGNLKDFTKVFLKNCPDKRILCFLFERYYNEKGTRLKENEEMFILKNLVDKSTWKFFTTFCLRKDLEEFFETKITEPVYNNDSEIFFDSLKKNDFVKNETFFSDFCMNSANSISHFLINVERFSHLFDLNSKEQQSFAKCIIESFNENPIFLEVIVNKMIKFNIINQEIFNNLLNIN</sequence>
<protein>
    <recommendedName>
        <fullName evidence="3">MI domain-containing protein</fullName>
    </recommendedName>
</protein>
<keyword evidence="2" id="KW-1185">Reference proteome</keyword>
<reference evidence="2" key="1">
    <citation type="submission" date="2013-02" db="EMBL/GenBank/DDBJ databases">
        <authorList>
            <consortium name="The Broad Institute Genome Sequencing Platform"/>
            <person name="Cuomo C."/>
            <person name="Becnel J."/>
            <person name="Sanscrainte N."/>
            <person name="Walker B."/>
            <person name="Young S.K."/>
            <person name="Zeng Q."/>
            <person name="Gargeya S."/>
            <person name="Fitzgerald M."/>
            <person name="Haas B."/>
            <person name="Abouelleil A."/>
            <person name="Alvarado L."/>
            <person name="Arachchi H.M."/>
            <person name="Berlin A.M."/>
            <person name="Chapman S.B."/>
            <person name="Dewar J."/>
            <person name="Goldberg J."/>
            <person name="Griggs A."/>
            <person name="Gujja S."/>
            <person name="Hansen M."/>
            <person name="Howarth C."/>
            <person name="Imamovic A."/>
            <person name="Larimer J."/>
            <person name="McCowan C."/>
            <person name="Murphy C."/>
            <person name="Neiman D."/>
            <person name="Pearson M."/>
            <person name="Priest M."/>
            <person name="Roberts A."/>
            <person name="Saif S."/>
            <person name="Shea T."/>
            <person name="Sisk P."/>
            <person name="Sykes S."/>
            <person name="Wortman J."/>
            <person name="Nusbaum C."/>
            <person name="Birren B."/>
        </authorList>
    </citation>
    <scope>NUCLEOTIDE SEQUENCE [LARGE SCALE GENOMIC DNA]</scope>
    <source>
        <strain evidence="2">PRA339</strain>
    </source>
</reference>
<dbReference type="OrthoDB" id="2188448at2759"/>
<evidence type="ECO:0000313" key="2">
    <source>
        <dbReference type="Proteomes" id="UP000030655"/>
    </source>
</evidence>
<name>A0A059F3J5_9MICR</name>
<proteinExistence type="predicted"/>
<dbReference type="Proteomes" id="UP000030655">
    <property type="component" value="Unassembled WGS sequence"/>
</dbReference>
<organism evidence="1 2">
    <name type="scientific">Anncaliia algerae PRA339</name>
    <dbReference type="NCBI Taxonomy" id="1288291"/>
    <lineage>
        <taxon>Eukaryota</taxon>
        <taxon>Fungi</taxon>
        <taxon>Fungi incertae sedis</taxon>
        <taxon>Microsporidia</taxon>
        <taxon>Tubulinosematoidea</taxon>
        <taxon>Tubulinosematidae</taxon>
        <taxon>Anncaliia</taxon>
    </lineage>
</organism>
<evidence type="ECO:0008006" key="3">
    <source>
        <dbReference type="Google" id="ProtNLM"/>
    </source>
</evidence>
<dbReference type="HOGENOM" id="CLU_662168_0_0_1"/>
<dbReference type="EMBL" id="KK365137">
    <property type="protein sequence ID" value="KCZ81780.1"/>
    <property type="molecule type" value="Genomic_DNA"/>
</dbReference>
<gene>
    <name evidence="1" type="ORF">H312_00820</name>
</gene>
<dbReference type="AlphaFoldDB" id="A0A059F3J5"/>
<reference evidence="1 2" key="2">
    <citation type="submission" date="2014-03" db="EMBL/GenBank/DDBJ databases">
        <title>The Genome Sequence of Anncaliia algerae insect isolate PRA339.</title>
        <authorList>
            <consortium name="The Broad Institute Genome Sequencing Platform"/>
            <consortium name="The Broad Institute Genome Sequencing Center for Infectious Disease"/>
            <person name="Cuomo C."/>
            <person name="Becnel J."/>
            <person name="Sanscrainte N."/>
            <person name="Walker B."/>
            <person name="Young S.K."/>
            <person name="Zeng Q."/>
            <person name="Gargeya S."/>
            <person name="Fitzgerald M."/>
            <person name="Haas B."/>
            <person name="Abouelleil A."/>
            <person name="Alvarado L."/>
            <person name="Arachchi H.M."/>
            <person name="Berlin A.M."/>
            <person name="Chapman S.B."/>
            <person name="Dewar J."/>
            <person name="Goldberg J."/>
            <person name="Griggs A."/>
            <person name="Gujja S."/>
            <person name="Hansen M."/>
            <person name="Howarth C."/>
            <person name="Imamovic A."/>
            <person name="Larimer J."/>
            <person name="McCowan C."/>
            <person name="Murphy C."/>
            <person name="Neiman D."/>
            <person name="Pearson M."/>
            <person name="Priest M."/>
            <person name="Roberts A."/>
            <person name="Saif S."/>
            <person name="Shea T."/>
            <person name="Sisk P."/>
            <person name="Sykes S."/>
            <person name="Wortman J."/>
            <person name="Nusbaum C."/>
            <person name="Birren B."/>
        </authorList>
    </citation>
    <scope>NUCLEOTIDE SEQUENCE [LARGE SCALE GENOMIC DNA]</scope>
    <source>
        <strain evidence="1 2">PRA339</strain>
    </source>
</reference>
<accession>A0A059F3J5</accession>
<dbReference type="VEuPathDB" id="MicrosporidiaDB:H312_00820"/>
<evidence type="ECO:0000313" key="1">
    <source>
        <dbReference type="EMBL" id="KCZ81780.1"/>
    </source>
</evidence>